<dbReference type="InterPro" id="IPR014721">
    <property type="entry name" value="Ribsml_uS5_D2-typ_fold_subgr"/>
</dbReference>
<accession>A0A4P2VAV6</accession>
<dbReference type="InterPro" id="IPR005734">
    <property type="entry name" value="TopoVI_B"/>
</dbReference>
<gene>
    <name evidence="6" type="primary">top6B</name>
    <name evidence="8" type="ORF">NAS2_0222</name>
</gene>
<dbReference type="Gene3D" id="1.10.8.50">
    <property type="match status" value="1"/>
</dbReference>
<dbReference type="InterPro" id="IPR036890">
    <property type="entry name" value="HATPase_C_sf"/>
</dbReference>
<dbReference type="GO" id="GO:0005524">
    <property type="term" value="F:ATP binding"/>
    <property type="evidence" value="ECO:0007669"/>
    <property type="project" value="UniProtKB-UniRule"/>
</dbReference>
<feature type="binding site" evidence="6">
    <location>
        <position position="422"/>
    </location>
    <ligand>
        <name>ATP</name>
        <dbReference type="ChEBI" id="CHEBI:30616"/>
    </ligand>
</feature>
<dbReference type="GO" id="GO:0006265">
    <property type="term" value="P:DNA topological change"/>
    <property type="evidence" value="ECO:0007669"/>
    <property type="project" value="UniProtKB-UniRule"/>
</dbReference>
<name>A0A4P2VAV6_9ARCH</name>
<keyword evidence="9" id="KW-1185">Reference proteome</keyword>
<comment type="subunit">
    <text evidence="6">Homodimer. Heterotetramer of two Top6A and two Top6B chains.</text>
</comment>
<dbReference type="KEGG" id="ccai:NAS2_0222"/>
<sequence length="507" mass="57817">MGFNEISPSEFFYRNRDLAGFTNPVRALYFSLKELIENSLDSCESGEILPELFISIEVDDDGPREDPRFYRLTVQDNGMGVPAGSLPDAFGRIFYGNKFRLKQSRGVFGMGATMTLLYAQATTGKPSFVASSTTGRRYHGLLMKVDIERNRPIIIRKYEGKAYGWRGTLVRATILGDYQKAESKVMSYLEQTAMAAPYASITFRDPQGHQMRLERVVDRMPKPPRETLPHPSGVDIETLRKMIRQWRSGDMLKFMTKNFQRVGPKTAEAFLRYAGIDPSLNPKSLGDPELTRLAAALRSYGNFLPPDANYLSTLGHELLEAGVRRLLNPEFCRTVARRPQAYEGHPFIIEAAVAYGGPKLKPGITVFRFANRIPLLYDESSDVTWKVLNSMDLRSYRVRQEDPVGVIVHVISTRIPYKTIGKEYIADRPEVEKEIRLALRDAFRELRNYLSRKERMVGVARRANVYSKYMSLIAKFSMELAERDRMPKYDILIPKGMEQDIEEAQQG</sequence>
<evidence type="ECO:0000313" key="9">
    <source>
        <dbReference type="Proteomes" id="UP000509448"/>
    </source>
</evidence>
<feature type="binding site" evidence="6">
    <location>
        <position position="76"/>
    </location>
    <ligand>
        <name>ATP</name>
        <dbReference type="ChEBI" id="CHEBI:30616"/>
    </ligand>
</feature>
<keyword evidence="3 6" id="KW-0799">Topoisomerase</keyword>
<protein>
    <recommendedName>
        <fullName evidence="6">Type 2 DNA topoisomerase 6 subunit B</fullName>
        <ecNumber evidence="6">5.6.2.2</ecNumber>
    </recommendedName>
    <alternativeName>
        <fullName evidence="6">Type II DNA topoisomerase VI subunit B</fullName>
        <shortName evidence="6">TopoVI-B</shortName>
    </alternativeName>
</protein>
<dbReference type="SUPFAM" id="SSF54211">
    <property type="entry name" value="Ribosomal protein S5 domain 2-like"/>
    <property type="match status" value="1"/>
</dbReference>
<feature type="binding site" evidence="6">
    <location>
        <position position="38"/>
    </location>
    <ligand>
        <name>ATP</name>
        <dbReference type="ChEBI" id="CHEBI:30616"/>
    </ligand>
</feature>
<dbReference type="GO" id="GO:0003918">
    <property type="term" value="F:DNA topoisomerase type II (double strand cut, ATP-hydrolyzing) activity"/>
    <property type="evidence" value="ECO:0007669"/>
    <property type="project" value="UniProtKB-UniRule"/>
</dbReference>
<keyword evidence="2 6" id="KW-0067">ATP-binding</keyword>
<dbReference type="CDD" id="cd00823">
    <property type="entry name" value="TopoIIB_Trans"/>
    <property type="match status" value="1"/>
</dbReference>
<dbReference type="HAMAP" id="MF_00322">
    <property type="entry name" value="Top6B"/>
    <property type="match status" value="1"/>
</dbReference>
<evidence type="ECO:0000256" key="3">
    <source>
        <dbReference type="ARBA" id="ARBA00023029"/>
    </source>
</evidence>
<comment type="function">
    <text evidence="6">Relaxes both positive and negative superturns and exhibits a strong decatenase activity.</text>
</comment>
<organism evidence="8 9">
    <name type="scientific">Conexivisphaera calida</name>
    <dbReference type="NCBI Taxonomy" id="1874277"/>
    <lineage>
        <taxon>Archaea</taxon>
        <taxon>Nitrososphaerota</taxon>
        <taxon>Conexivisphaeria</taxon>
        <taxon>Conexivisphaerales</taxon>
        <taxon>Conexivisphaeraceae</taxon>
        <taxon>Conexivisphaera</taxon>
    </lineage>
</organism>
<keyword evidence="4 6" id="KW-0238">DNA-binding</keyword>
<dbReference type="NCBIfam" id="NF003218">
    <property type="entry name" value="PRK04184.1"/>
    <property type="match status" value="1"/>
</dbReference>
<dbReference type="GO" id="GO:0006260">
    <property type="term" value="P:DNA replication"/>
    <property type="evidence" value="ECO:0007669"/>
    <property type="project" value="UniProtKB-UniRule"/>
</dbReference>
<dbReference type="Gene3D" id="3.30.230.10">
    <property type="match status" value="1"/>
</dbReference>
<dbReference type="InterPro" id="IPR015320">
    <property type="entry name" value="TopoVI_B_transducer"/>
</dbReference>
<dbReference type="Pfam" id="PF09239">
    <property type="entry name" value="Topo-VIb_trans"/>
    <property type="match status" value="1"/>
</dbReference>
<dbReference type="InterPro" id="IPR020568">
    <property type="entry name" value="Ribosomal_Su5_D2-typ_SF"/>
</dbReference>
<evidence type="ECO:0000313" key="8">
    <source>
        <dbReference type="EMBL" id="BBE41619.1"/>
    </source>
</evidence>
<dbReference type="SUPFAM" id="SSF55874">
    <property type="entry name" value="ATPase domain of HSP90 chaperone/DNA topoisomerase II/histidine kinase"/>
    <property type="match status" value="1"/>
</dbReference>
<comment type="catalytic activity">
    <reaction evidence="6">
        <text>ATP-dependent breakage, passage and rejoining of double-stranded DNA.</text>
        <dbReference type="EC" id="5.6.2.2"/>
    </reaction>
</comment>
<dbReference type="RefSeq" id="WP_174447947.1">
    <property type="nucleotide sequence ID" value="NZ_AP018732.1"/>
</dbReference>
<dbReference type="PANTHER" id="PTHR48444">
    <property type="entry name" value="DNA TOPOISOMERASE 6 SUBUNIT B"/>
    <property type="match status" value="1"/>
</dbReference>
<dbReference type="PANTHER" id="PTHR48444:SF1">
    <property type="entry name" value="DNA TOPOISOMERASE 6 SUBUNIT B"/>
    <property type="match status" value="1"/>
</dbReference>
<dbReference type="Proteomes" id="UP000509448">
    <property type="component" value="Chromosome"/>
</dbReference>
<evidence type="ECO:0000256" key="6">
    <source>
        <dbReference type="HAMAP-Rule" id="MF_00322"/>
    </source>
</evidence>
<evidence type="ECO:0000256" key="1">
    <source>
        <dbReference type="ARBA" id="ARBA00022741"/>
    </source>
</evidence>
<dbReference type="GeneID" id="55584039"/>
<dbReference type="OrthoDB" id="65493at2157"/>
<dbReference type="EMBL" id="AP018732">
    <property type="protein sequence ID" value="BBE41619.1"/>
    <property type="molecule type" value="Genomic_DNA"/>
</dbReference>
<comment type="caution">
    <text evidence="6">Lacks conserved residue(s) required for the propagation of feature annotation.</text>
</comment>
<proteinExistence type="inferred from homology"/>
<feature type="domain" description="DNA topoisomerase VI subunit B transducer" evidence="7">
    <location>
        <begin position="306"/>
        <end position="456"/>
    </location>
</feature>
<dbReference type="EC" id="5.6.2.2" evidence="6"/>
<dbReference type="GO" id="GO:0003677">
    <property type="term" value="F:DNA binding"/>
    <property type="evidence" value="ECO:0007669"/>
    <property type="project" value="UniProtKB-UniRule"/>
</dbReference>
<reference evidence="8 9" key="1">
    <citation type="journal article" date="2019" name="ISME J.">
        <title>Isolation and characterization of a thermophilic sulfur- and iron-reducing thaumarchaeote from a terrestrial acidic hot spring.</title>
        <authorList>
            <person name="Kato S."/>
            <person name="Itoh T."/>
            <person name="Yuki M."/>
            <person name="Nagamori M."/>
            <person name="Ohnishi M."/>
            <person name="Uematsu K."/>
            <person name="Suzuki K."/>
            <person name="Takashina T."/>
            <person name="Ohkuma M."/>
        </authorList>
    </citation>
    <scope>NUCLEOTIDE SEQUENCE [LARGE SCALE GENOMIC DNA]</scope>
    <source>
        <strain evidence="8 9">NAS-02</strain>
    </source>
</reference>
<dbReference type="AlphaFoldDB" id="A0A4P2VAV6"/>
<dbReference type="NCBIfam" id="TIGR01052">
    <property type="entry name" value="top6b"/>
    <property type="match status" value="1"/>
</dbReference>
<keyword evidence="1 6" id="KW-0547">Nucleotide-binding</keyword>
<comment type="similarity">
    <text evidence="6">Belongs to the TOP6B family.</text>
</comment>
<dbReference type="Gene3D" id="3.30.565.10">
    <property type="entry name" value="Histidine kinase-like ATPase, C-terminal domain"/>
    <property type="match status" value="1"/>
</dbReference>
<dbReference type="InterPro" id="IPR010979">
    <property type="entry name" value="Ribosomal_uS13-like_H2TH"/>
</dbReference>
<evidence type="ECO:0000256" key="2">
    <source>
        <dbReference type="ARBA" id="ARBA00022840"/>
    </source>
</evidence>
<keyword evidence="5 6" id="KW-0413">Isomerase</keyword>
<dbReference type="SUPFAM" id="SSF46946">
    <property type="entry name" value="S13-like H2TH domain"/>
    <property type="match status" value="1"/>
</dbReference>
<evidence type="ECO:0000256" key="4">
    <source>
        <dbReference type="ARBA" id="ARBA00023125"/>
    </source>
</evidence>
<evidence type="ECO:0000259" key="7">
    <source>
        <dbReference type="Pfam" id="PF09239"/>
    </source>
</evidence>
<evidence type="ECO:0000256" key="5">
    <source>
        <dbReference type="ARBA" id="ARBA00023235"/>
    </source>
</evidence>